<reference evidence="2 3" key="1">
    <citation type="journal article" date="2012" name="Stand. Genomic Sci.">
        <title>Complete genome sequencing and analysis of Saprospira grandis str. Lewin, a predatory marine bacterium.</title>
        <authorList>
            <person name="Saw J.H."/>
            <person name="Yuryev A."/>
            <person name="Kanbe M."/>
            <person name="Hou S."/>
            <person name="Young A.G."/>
            <person name="Aizawa S."/>
            <person name="Alam M."/>
        </authorList>
    </citation>
    <scope>NUCLEOTIDE SEQUENCE [LARGE SCALE GENOMIC DNA]</scope>
    <source>
        <strain evidence="2 3">Lewin</strain>
    </source>
</reference>
<dbReference type="Proteomes" id="UP000007519">
    <property type="component" value="Chromosome"/>
</dbReference>
<sequence>MKDPKKGAEVWAELADMSPLLAKHRQPLPQSRTAPPRDYFQKLPQRLEERLQAEDELASISPFLAQHKKPLAEERSAPPIGYFEQNLLDLKKNRARKKKNRLWPKLGLAASVALLAGAVSFWLFSSPRLNNNSMAINSEMAETYLLAELDDLPMDDLMAYVDDQTLDQLEANLLPPANGISLENELLEETNNDELQEYLDLDVLDDLEDDLLN</sequence>
<organism evidence="2 3">
    <name type="scientific">Saprospira grandis (strain Lewin)</name>
    <dbReference type="NCBI Taxonomy" id="984262"/>
    <lineage>
        <taxon>Bacteria</taxon>
        <taxon>Pseudomonadati</taxon>
        <taxon>Bacteroidota</taxon>
        <taxon>Saprospiria</taxon>
        <taxon>Saprospirales</taxon>
        <taxon>Saprospiraceae</taxon>
        <taxon>Saprospira</taxon>
    </lineage>
</organism>
<evidence type="ECO:0000313" key="2">
    <source>
        <dbReference type="EMBL" id="AFC25199.1"/>
    </source>
</evidence>
<keyword evidence="3" id="KW-1185">Reference proteome</keyword>
<dbReference type="EMBL" id="CP002831">
    <property type="protein sequence ID" value="AFC25199.1"/>
    <property type="molecule type" value="Genomic_DNA"/>
</dbReference>
<protein>
    <submittedName>
        <fullName evidence="2">Uncharacterized protein</fullName>
    </submittedName>
</protein>
<feature type="transmembrane region" description="Helical" evidence="1">
    <location>
        <begin position="102"/>
        <end position="124"/>
    </location>
</feature>
<dbReference type="OrthoDB" id="9832956at2"/>
<evidence type="ECO:0000313" key="3">
    <source>
        <dbReference type="Proteomes" id="UP000007519"/>
    </source>
</evidence>
<keyword evidence="1" id="KW-0472">Membrane</keyword>
<dbReference type="STRING" id="984262.SGRA_2471"/>
<name>H6L5I3_SAPGL</name>
<accession>H6L5I3</accession>
<dbReference type="KEGG" id="sgn:SGRA_2471"/>
<evidence type="ECO:0000256" key="1">
    <source>
        <dbReference type="SAM" id="Phobius"/>
    </source>
</evidence>
<dbReference type="AlphaFoldDB" id="H6L5I3"/>
<keyword evidence="1" id="KW-1133">Transmembrane helix</keyword>
<proteinExistence type="predicted"/>
<keyword evidence="1" id="KW-0812">Transmembrane</keyword>
<dbReference type="HOGENOM" id="CLU_1293566_0_0_10"/>
<gene>
    <name evidence="2" type="ordered locus">SGRA_2471</name>
</gene>